<evidence type="ECO:0000313" key="2">
    <source>
        <dbReference type="Proteomes" id="UP000027265"/>
    </source>
</evidence>
<name>A0A067P2C1_9AGAM</name>
<dbReference type="EMBL" id="KL197956">
    <property type="protein sequence ID" value="KDQ48909.1"/>
    <property type="molecule type" value="Genomic_DNA"/>
</dbReference>
<protein>
    <submittedName>
        <fullName evidence="1">Uncharacterized protein</fullName>
    </submittedName>
</protein>
<dbReference type="InParanoid" id="A0A067P2C1"/>
<dbReference type="Proteomes" id="UP000027265">
    <property type="component" value="Unassembled WGS sequence"/>
</dbReference>
<gene>
    <name evidence="1" type="ORF">JAAARDRAFT_698577</name>
</gene>
<dbReference type="HOGENOM" id="CLU_2109389_0_0_1"/>
<keyword evidence="2" id="KW-1185">Reference proteome</keyword>
<accession>A0A067P2C1</accession>
<reference evidence="2" key="1">
    <citation type="journal article" date="2014" name="Proc. Natl. Acad. Sci. U.S.A.">
        <title>Extensive sampling of basidiomycete genomes demonstrates inadequacy of the white-rot/brown-rot paradigm for wood decay fungi.</title>
        <authorList>
            <person name="Riley R."/>
            <person name="Salamov A.A."/>
            <person name="Brown D.W."/>
            <person name="Nagy L.G."/>
            <person name="Floudas D."/>
            <person name="Held B.W."/>
            <person name="Levasseur A."/>
            <person name="Lombard V."/>
            <person name="Morin E."/>
            <person name="Otillar R."/>
            <person name="Lindquist E.A."/>
            <person name="Sun H."/>
            <person name="LaButti K.M."/>
            <person name="Schmutz J."/>
            <person name="Jabbour D."/>
            <person name="Luo H."/>
            <person name="Baker S.E."/>
            <person name="Pisabarro A.G."/>
            <person name="Walton J.D."/>
            <person name="Blanchette R.A."/>
            <person name="Henrissat B."/>
            <person name="Martin F."/>
            <person name="Cullen D."/>
            <person name="Hibbett D.S."/>
            <person name="Grigoriev I.V."/>
        </authorList>
    </citation>
    <scope>NUCLEOTIDE SEQUENCE [LARGE SCALE GENOMIC DNA]</scope>
    <source>
        <strain evidence="2">MUCL 33604</strain>
    </source>
</reference>
<evidence type="ECO:0000313" key="1">
    <source>
        <dbReference type="EMBL" id="KDQ48909.1"/>
    </source>
</evidence>
<organism evidence="1 2">
    <name type="scientific">Jaapia argillacea MUCL 33604</name>
    <dbReference type="NCBI Taxonomy" id="933084"/>
    <lineage>
        <taxon>Eukaryota</taxon>
        <taxon>Fungi</taxon>
        <taxon>Dikarya</taxon>
        <taxon>Basidiomycota</taxon>
        <taxon>Agaricomycotina</taxon>
        <taxon>Agaricomycetes</taxon>
        <taxon>Agaricomycetidae</taxon>
        <taxon>Jaapiales</taxon>
        <taxon>Jaapiaceae</taxon>
        <taxon>Jaapia</taxon>
    </lineage>
</organism>
<proteinExistence type="predicted"/>
<dbReference type="OrthoDB" id="5598737at2759"/>
<sequence>MIPSCSPSGCVQLCLSAGSLLPCSRGSLLPSHRFLIDEMHTHDHTQCGQACFASNAMRYDDRIRMINTSAAECGNKGMKRIRKSVSFMMYGHAVQFTKVFLDVWNRNVINRMVKK</sequence>
<dbReference type="AlphaFoldDB" id="A0A067P2C1"/>